<dbReference type="Proteomes" id="UP001311730">
    <property type="component" value="Unassembled WGS sequence"/>
</dbReference>
<sequence length="263" mass="29695">MKNLLLVTFAWLMMMAIIGSIVYTMLYVVENYSYGNNESIQYLWCCFTGVLLIPAYKGVYYIHSLWIKMLKEFREGGDAEEDDSKEIPFFKEPTPTVSVNITEYPFVENRKKNIPAPPSLEEINEAIKNIRSSANEKLSQIKTEDITKPTKDSSYFAQKYTEEKSILVDTIFAKEKQSQTPPATPSTKFKEESATKTDAEAILKPKTAPIAKPEEKPISKGEAATSANHEAKKEDTSHKDETPASKHTHKGGKKHYSKKGGKR</sequence>
<feature type="transmembrane region" description="Helical" evidence="2">
    <location>
        <begin position="7"/>
        <end position="29"/>
    </location>
</feature>
<keyword evidence="2" id="KW-0812">Transmembrane</keyword>
<feature type="compositionally biased region" description="Polar residues" evidence="1">
    <location>
        <begin position="178"/>
        <end position="187"/>
    </location>
</feature>
<evidence type="ECO:0000313" key="3">
    <source>
        <dbReference type="EMBL" id="MEB3074417.1"/>
    </source>
</evidence>
<dbReference type="EMBL" id="JAYKBW010000004">
    <property type="protein sequence ID" value="MEB3074417.1"/>
    <property type="molecule type" value="Genomic_DNA"/>
</dbReference>
<keyword evidence="4" id="KW-1185">Reference proteome</keyword>
<evidence type="ECO:0008006" key="5">
    <source>
        <dbReference type="Google" id="ProtNLM"/>
    </source>
</evidence>
<dbReference type="RefSeq" id="WP_323982811.1">
    <property type="nucleotide sequence ID" value="NZ_JAYKBW010000004.1"/>
</dbReference>
<reference evidence="3 4" key="1">
    <citation type="submission" date="2023-12" db="EMBL/GenBank/DDBJ databases">
        <title>Genomic sequences of Capnocytophaga and Parvimonas strains.</title>
        <authorList>
            <person name="Watt R.M."/>
            <person name="Wang M."/>
            <person name="Yang T."/>
            <person name="Tong W.M."/>
        </authorList>
    </citation>
    <scope>NUCLEOTIDE SEQUENCE [LARGE SCALE GENOMIC DNA]</scope>
    <source>
        <strain evidence="3 4">CCUG 13096</strain>
    </source>
</reference>
<accession>A0ABU5Z650</accession>
<feature type="region of interest" description="Disordered" evidence="1">
    <location>
        <begin position="176"/>
        <end position="263"/>
    </location>
</feature>
<feature type="compositionally biased region" description="Basic residues" evidence="1">
    <location>
        <begin position="246"/>
        <end position="263"/>
    </location>
</feature>
<keyword evidence="2" id="KW-0472">Membrane</keyword>
<evidence type="ECO:0000313" key="4">
    <source>
        <dbReference type="Proteomes" id="UP001311730"/>
    </source>
</evidence>
<comment type="caution">
    <text evidence="3">The sequence shown here is derived from an EMBL/GenBank/DDBJ whole genome shotgun (WGS) entry which is preliminary data.</text>
</comment>
<proteinExistence type="predicted"/>
<evidence type="ECO:0000256" key="2">
    <source>
        <dbReference type="SAM" id="Phobius"/>
    </source>
</evidence>
<feature type="compositionally biased region" description="Basic and acidic residues" evidence="1">
    <location>
        <begin position="229"/>
        <end position="244"/>
    </location>
</feature>
<feature type="transmembrane region" description="Helical" evidence="2">
    <location>
        <begin position="41"/>
        <end position="62"/>
    </location>
</feature>
<organism evidence="3 4">
    <name type="scientific">Capnocytophaga gingivalis</name>
    <dbReference type="NCBI Taxonomy" id="1017"/>
    <lineage>
        <taxon>Bacteria</taxon>
        <taxon>Pseudomonadati</taxon>
        <taxon>Bacteroidota</taxon>
        <taxon>Flavobacteriia</taxon>
        <taxon>Flavobacteriales</taxon>
        <taxon>Flavobacteriaceae</taxon>
        <taxon>Capnocytophaga</taxon>
    </lineage>
</organism>
<evidence type="ECO:0000256" key="1">
    <source>
        <dbReference type="SAM" id="MobiDB-lite"/>
    </source>
</evidence>
<gene>
    <name evidence="3" type="ORF">VJJ08_03755</name>
</gene>
<keyword evidence="2" id="KW-1133">Transmembrane helix</keyword>
<feature type="compositionally biased region" description="Basic and acidic residues" evidence="1">
    <location>
        <begin position="188"/>
        <end position="203"/>
    </location>
</feature>
<name>A0ABU5Z650_9FLAO</name>
<protein>
    <recommendedName>
        <fullName evidence="5">MFS transporter</fullName>
    </recommendedName>
</protein>